<dbReference type="AlphaFoldDB" id="A0A4R6IIU7"/>
<gene>
    <name evidence="5" type="ORF">CLV32_3018</name>
</gene>
<evidence type="ECO:0000256" key="2">
    <source>
        <dbReference type="ARBA" id="ARBA00022722"/>
    </source>
</evidence>
<comment type="caution">
    <text evidence="5">The sequence shown here is derived from an EMBL/GenBank/DDBJ whole genome shotgun (WGS) entry which is preliminary data.</text>
</comment>
<dbReference type="EMBL" id="SNWM01000003">
    <property type="protein sequence ID" value="TDO21910.1"/>
    <property type="molecule type" value="Genomic_DNA"/>
</dbReference>
<keyword evidence="3" id="KW-0378">Hydrolase</keyword>
<dbReference type="GO" id="GO:0003676">
    <property type="term" value="F:nucleic acid binding"/>
    <property type="evidence" value="ECO:0007669"/>
    <property type="project" value="InterPro"/>
</dbReference>
<keyword evidence="2" id="KW-0540">Nuclease</keyword>
<evidence type="ECO:0000259" key="4">
    <source>
        <dbReference type="Pfam" id="PF08774"/>
    </source>
</evidence>
<protein>
    <submittedName>
        <fullName evidence="5">VRR-NUC domain-containing protein</fullName>
    </submittedName>
</protein>
<proteinExistence type="predicted"/>
<comment type="cofactor">
    <cofactor evidence="1">
        <name>Mg(2+)</name>
        <dbReference type="ChEBI" id="CHEBI:18420"/>
    </cofactor>
</comment>
<evidence type="ECO:0000313" key="5">
    <source>
        <dbReference type="EMBL" id="TDO21910.1"/>
    </source>
</evidence>
<reference evidence="5 6" key="1">
    <citation type="submission" date="2019-03" db="EMBL/GenBank/DDBJ databases">
        <title>Genomic Encyclopedia of Archaeal and Bacterial Type Strains, Phase II (KMG-II): from individual species to whole genera.</title>
        <authorList>
            <person name="Goeker M."/>
        </authorList>
    </citation>
    <scope>NUCLEOTIDE SEQUENCE [LARGE SCALE GENOMIC DNA]</scope>
    <source>
        <strain evidence="5 6">DSM 19034</strain>
    </source>
</reference>
<name>A0A4R6IIU7_9SPHI</name>
<organism evidence="5 6">
    <name type="scientific">Pedobacter duraquae</name>
    <dbReference type="NCBI Taxonomy" id="425511"/>
    <lineage>
        <taxon>Bacteria</taxon>
        <taxon>Pseudomonadati</taxon>
        <taxon>Bacteroidota</taxon>
        <taxon>Sphingobacteriia</taxon>
        <taxon>Sphingobacteriales</taxon>
        <taxon>Sphingobacteriaceae</taxon>
        <taxon>Pedobacter</taxon>
    </lineage>
</organism>
<accession>A0A4R6IIU7</accession>
<dbReference type="Pfam" id="PF08774">
    <property type="entry name" value="VRR_NUC"/>
    <property type="match status" value="1"/>
</dbReference>
<evidence type="ECO:0000256" key="1">
    <source>
        <dbReference type="ARBA" id="ARBA00001946"/>
    </source>
</evidence>
<dbReference type="OrthoDB" id="1272564at2"/>
<dbReference type="GO" id="GO:0016788">
    <property type="term" value="F:hydrolase activity, acting on ester bonds"/>
    <property type="evidence" value="ECO:0007669"/>
    <property type="project" value="InterPro"/>
</dbReference>
<dbReference type="InterPro" id="IPR011856">
    <property type="entry name" value="tRNA_endonuc-like_dom_sf"/>
</dbReference>
<sequence>MRGSGEEDKFQEECVKWLQLQYKKLLYHHSPNGGKRDPREAAKFKRMGTRSGCPDLMFYKRSGNYVGLATELKRGKNTATDNQEDFMAELRKEGWLCVTIWTMDVFMKTVNDYMRGANN</sequence>
<dbReference type="InterPro" id="IPR014883">
    <property type="entry name" value="VRR_NUC"/>
</dbReference>
<feature type="domain" description="VRR-NUC" evidence="4">
    <location>
        <begin position="6"/>
        <end position="94"/>
    </location>
</feature>
<dbReference type="RefSeq" id="WP_133556798.1">
    <property type="nucleotide sequence ID" value="NZ_SNWM01000003.1"/>
</dbReference>
<evidence type="ECO:0000313" key="6">
    <source>
        <dbReference type="Proteomes" id="UP000295499"/>
    </source>
</evidence>
<evidence type="ECO:0000256" key="3">
    <source>
        <dbReference type="ARBA" id="ARBA00022801"/>
    </source>
</evidence>
<dbReference type="Gene3D" id="3.40.1350.10">
    <property type="match status" value="1"/>
</dbReference>
<dbReference type="GO" id="GO:0004518">
    <property type="term" value="F:nuclease activity"/>
    <property type="evidence" value="ECO:0007669"/>
    <property type="project" value="UniProtKB-KW"/>
</dbReference>
<dbReference type="Proteomes" id="UP000295499">
    <property type="component" value="Unassembled WGS sequence"/>
</dbReference>
<keyword evidence="6" id="KW-1185">Reference proteome</keyword>